<evidence type="ECO:0000313" key="1">
    <source>
        <dbReference type="EMBL" id="ETJ25958.1"/>
    </source>
</evidence>
<name>W1X6P7_9ZZZZ</name>
<protein>
    <submittedName>
        <fullName evidence="1">Uncharacterized protein</fullName>
    </submittedName>
</protein>
<reference evidence="1" key="1">
    <citation type="submission" date="2013-12" db="EMBL/GenBank/DDBJ databases">
        <title>A Varibaculum cambriense genome reconstructed from a premature infant gut community with otherwise low bacterial novelty that shifts toward anaerobic metabolism during the third week of life.</title>
        <authorList>
            <person name="Brown C.T."/>
            <person name="Sharon I."/>
            <person name="Thomas B.C."/>
            <person name="Castelle C.J."/>
            <person name="Morowitz M.J."/>
            <person name="Banfield J.F."/>
        </authorList>
    </citation>
    <scope>NUCLEOTIDE SEQUENCE</scope>
</reference>
<accession>W1X6P7</accession>
<organism evidence="1">
    <name type="scientific">human gut metagenome</name>
    <dbReference type="NCBI Taxonomy" id="408170"/>
    <lineage>
        <taxon>unclassified sequences</taxon>
        <taxon>metagenomes</taxon>
        <taxon>organismal metagenomes</taxon>
    </lineage>
</organism>
<feature type="non-terminal residue" evidence="1">
    <location>
        <position position="1"/>
    </location>
</feature>
<dbReference type="EMBL" id="AZMM01017587">
    <property type="protein sequence ID" value="ETJ25958.1"/>
    <property type="molecule type" value="Genomic_DNA"/>
</dbReference>
<dbReference type="AlphaFoldDB" id="W1X6P7"/>
<sequence length="51" mass="5751">NNGMRIDKNKNSNKIDPADAGLNAYAICYLEPFDGTGYWTSEKIMESESMF</sequence>
<proteinExistence type="predicted"/>
<comment type="caution">
    <text evidence="1">The sequence shown here is derived from an EMBL/GenBank/DDBJ whole genome shotgun (WGS) entry which is preliminary data.</text>
</comment>
<gene>
    <name evidence="1" type="ORF">Q604_UNBC17587G0001</name>
</gene>